<gene>
    <name evidence="2" type="ORF">PgNI_07101</name>
</gene>
<dbReference type="RefSeq" id="XP_030980591.1">
    <property type="nucleotide sequence ID" value="XM_031127118.1"/>
</dbReference>
<protein>
    <submittedName>
        <fullName evidence="2">Uncharacterized protein</fullName>
    </submittedName>
</protein>
<sequence length="55" mass="6224">PVVPETLPTNFCLSSWEEPGQAGRKVVHDLYRTLRYSCCTVPPLLPYMQSQGKVM</sequence>
<dbReference type="AlphaFoldDB" id="A0A6P8B034"/>
<proteinExistence type="predicted"/>
<reference evidence="2" key="1">
    <citation type="journal article" date="2019" name="Mol. Biol. Evol.">
        <title>Blast fungal genomes show frequent chromosomal changes, gene gains and losses, and effector gene turnover.</title>
        <authorList>
            <person name="Gomez Luciano L.B."/>
            <person name="Jason Tsai I."/>
            <person name="Chuma I."/>
            <person name="Tosa Y."/>
            <person name="Chen Y.H."/>
            <person name="Li J.Y."/>
            <person name="Li M.Y."/>
            <person name="Jade Lu M.Y."/>
            <person name="Nakayashiki H."/>
            <person name="Li W.H."/>
        </authorList>
    </citation>
    <scope>NUCLEOTIDE SEQUENCE</scope>
    <source>
        <strain evidence="2">NI907</strain>
    </source>
</reference>
<dbReference type="GeneID" id="41962027"/>
<reference evidence="2" key="3">
    <citation type="submission" date="2025-08" db="UniProtKB">
        <authorList>
            <consortium name="RefSeq"/>
        </authorList>
    </citation>
    <scope>IDENTIFICATION</scope>
    <source>
        <strain evidence="2">NI907</strain>
    </source>
</reference>
<evidence type="ECO:0000313" key="2">
    <source>
        <dbReference type="RefSeq" id="XP_030980591.1"/>
    </source>
</evidence>
<evidence type="ECO:0000313" key="1">
    <source>
        <dbReference type="Proteomes" id="UP000515153"/>
    </source>
</evidence>
<dbReference type="Proteomes" id="UP000515153">
    <property type="component" value="Unplaced"/>
</dbReference>
<accession>A0A6P8B034</accession>
<dbReference type="KEGG" id="pgri:PgNI_07101"/>
<feature type="non-terminal residue" evidence="2">
    <location>
        <position position="1"/>
    </location>
</feature>
<organism evidence="1 2">
    <name type="scientific">Pyricularia grisea</name>
    <name type="common">Crabgrass-specific blast fungus</name>
    <name type="synonym">Magnaporthe grisea</name>
    <dbReference type="NCBI Taxonomy" id="148305"/>
    <lineage>
        <taxon>Eukaryota</taxon>
        <taxon>Fungi</taxon>
        <taxon>Dikarya</taxon>
        <taxon>Ascomycota</taxon>
        <taxon>Pezizomycotina</taxon>
        <taxon>Sordariomycetes</taxon>
        <taxon>Sordariomycetidae</taxon>
        <taxon>Magnaporthales</taxon>
        <taxon>Pyriculariaceae</taxon>
        <taxon>Pyricularia</taxon>
    </lineage>
</organism>
<reference evidence="2" key="2">
    <citation type="submission" date="2019-10" db="EMBL/GenBank/DDBJ databases">
        <authorList>
            <consortium name="NCBI Genome Project"/>
        </authorList>
    </citation>
    <scope>NUCLEOTIDE SEQUENCE</scope>
    <source>
        <strain evidence="2">NI907</strain>
    </source>
</reference>
<keyword evidence="1" id="KW-1185">Reference proteome</keyword>
<name>A0A6P8B034_PYRGI</name>